<reference evidence="2 3" key="1">
    <citation type="submission" date="2016-10" db="EMBL/GenBank/DDBJ databases">
        <authorList>
            <person name="de Groot N.N."/>
        </authorList>
    </citation>
    <scope>NUCLEOTIDE SEQUENCE [LARGE SCALE GENOMIC DNA]</scope>
    <source>
        <strain evidence="2 3">DSM 2179</strain>
    </source>
</reference>
<dbReference type="RefSeq" id="WP_091831273.1">
    <property type="nucleotide sequence ID" value="NZ_FNZK01000008.1"/>
</dbReference>
<gene>
    <name evidence="2" type="ORF">SAMN05660742_108131</name>
</gene>
<evidence type="ECO:0000259" key="1">
    <source>
        <dbReference type="PROSITE" id="PS51094"/>
    </source>
</evidence>
<dbReference type="CDD" id="cd00211">
    <property type="entry name" value="PTS_IIA_fru"/>
    <property type="match status" value="1"/>
</dbReference>
<dbReference type="PROSITE" id="PS51094">
    <property type="entry name" value="PTS_EIIA_TYPE_2"/>
    <property type="match status" value="1"/>
</dbReference>
<feature type="domain" description="PTS EIIA type-2" evidence="1">
    <location>
        <begin position="1"/>
        <end position="152"/>
    </location>
</feature>
<dbReference type="Proteomes" id="UP000199662">
    <property type="component" value="Unassembled WGS sequence"/>
</dbReference>
<dbReference type="STRING" id="84035.SAMN05660742_108131"/>
<dbReference type="InterPro" id="IPR002178">
    <property type="entry name" value="PTS_EIIA_type-2_dom"/>
</dbReference>
<evidence type="ECO:0000313" key="2">
    <source>
        <dbReference type="EMBL" id="SEJ47772.1"/>
    </source>
</evidence>
<keyword evidence="3" id="KW-1185">Reference proteome</keyword>
<dbReference type="Gene3D" id="3.40.930.10">
    <property type="entry name" value="Mannitol-specific EII, Chain A"/>
    <property type="match status" value="1"/>
</dbReference>
<sequence>MDQQTTEVYYHAVILENMKNREDIIRSLSAYLLEKGYVTEQYQSATLEREELYPTGLATKPIGVAVPHSQAENVKRPAIIMGISKNQVAFHEMGNADSEIDVGVVFLLALKKENAHLNYLRNIVNFCKIEENIIRLYQSKSEQEAYNVLATEILCE</sequence>
<dbReference type="InterPro" id="IPR051541">
    <property type="entry name" value="PTS_SugarTrans_NitroReg"/>
</dbReference>
<dbReference type="PANTHER" id="PTHR47738">
    <property type="entry name" value="PTS SYSTEM FRUCTOSE-LIKE EIIA COMPONENT-RELATED"/>
    <property type="match status" value="1"/>
</dbReference>
<name>A0A1H6ZDN6_9FIRM</name>
<dbReference type="SUPFAM" id="SSF55804">
    <property type="entry name" value="Phoshotransferase/anion transport protein"/>
    <property type="match status" value="1"/>
</dbReference>
<accession>A0A1H6ZDN6</accession>
<dbReference type="InterPro" id="IPR016152">
    <property type="entry name" value="PTrfase/Anion_transptr"/>
</dbReference>
<organism evidence="2 3">
    <name type="scientific">Propionispira arboris</name>
    <dbReference type="NCBI Taxonomy" id="84035"/>
    <lineage>
        <taxon>Bacteria</taxon>
        <taxon>Bacillati</taxon>
        <taxon>Bacillota</taxon>
        <taxon>Negativicutes</taxon>
        <taxon>Selenomonadales</taxon>
        <taxon>Selenomonadaceae</taxon>
        <taxon>Propionispira</taxon>
    </lineage>
</organism>
<dbReference type="Pfam" id="PF00359">
    <property type="entry name" value="PTS_EIIA_2"/>
    <property type="match status" value="1"/>
</dbReference>
<dbReference type="PANTHER" id="PTHR47738:SF3">
    <property type="entry name" value="PHOSPHOTRANSFERASE SYSTEM MANNITOL_FRUCTOSE-SPECIFIC IIA DOMAIN CONTAINING PROTEIN"/>
    <property type="match status" value="1"/>
</dbReference>
<protein>
    <submittedName>
        <fullName evidence="2">PTS system, galactitol-specific IIA component</fullName>
    </submittedName>
</protein>
<evidence type="ECO:0000313" key="3">
    <source>
        <dbReference type="Proteomes" id="UP000199662"/>
    </source>
</evidence>
<dbReference type="AlphaFoldDB" id="A0A1H6ZDN6"/>
<dbReference type="EMBL" id="FNZK01000008">
    <property type="protein sequence ID" value="SEJ47772.1"/>
    <property type="molecule type" value="Genomic_DNA"/>
</dbReference>
<proteinExistence type="predicted"/>